<sequence length="190" mass="20343">MSKRDYNGIANLDDFNVGIRRDVTIKNSDWFQPQVGASFQLAEGVQVFANYAENFSSAPRLALTSGAFNPDIAPEESTNIDIGIRAESTQWSGYLAAYKIDYENRIIALTDPDPLVVAPTVYANVGDVQTYGTEGLRHVEAGPGLAVGRIADLEQVRISRTTISARSAATGAGGSNEVPDAPKVMFSVNG</sequence>
<dbReference type="InterPro" id="IPR036942">
    <property type="entry name" value="Beta-barrel_TonB_sf"/>
</dbReference>
<dbReference type="InterPro" id="IPR000531">
    <property type="entry name" value="Beta-barrel_TonB"/>
</dbReference>
<protein>
    <submittedName>
        <fullName evidence="13">TonB-dependent receptor</fullName>
    </submittedName>
</protein>
<evidence type="ECO:0000259" key="12">
    <source>
        <dbReference type="Pfam" id="PF00593"/>
    </source>
</evidence>
<dbReference type="Pfam" id="PF00593">
    <property type="entry name" value="TonB_dep_Rec_b-barrel"/>
    <property type="match status" value="1"/>
</dbReference>
<keyword evidence="11" id="KW-0998">Cell outer membrane</keyword>
<evidence type="ECO:0000256" key="5">
    <source>
        <dbReference type="ARBA" id="ARBA00022692"/>
    </source>
</evidence>
<keyword evidence="8" id="KW-0406">Ion transport</keyword>
<dbReference type="Proteomes" id="UP000217163">
    <property type="component" value="Unassembled WGS sequence"/>
</dbReference>
<gene>
    <name evidence="13" type="ORF">CFN58_10030</name>
</gene>
<name>A0A261WL13_9PSED</name>
<evidence type="ECO:0000256" key="10">
    <source>
        <dbReference type="ARBA" id="ARBA00023136"/>
    </source>
</evidence>
<dbReference type="SUPFAM" id="SSF56935">
    <property type="entry name" value="Porins"/>
    <property type="match status" value="1"/>
</dbReference>
<keyword evidence="7" id="KW-0408">Iron</keyword>
<evidence type="ECO:0000313" key="13">
    <source>
        <dbReference type="EMBL" id="OZI86672.1"/>
    </source>
</evidence>
<comment type="subcellular location">
    <subcellularLocation>
        <location evidence="1">Cell outer membrane</location>
        <topology evidence="1">Multi-pass membrane protein</topology>
    </subcellularLocation>
</comment>
<keyword evidence="5" id="KW-0812">Transmembrane</keyword>
<proteinExistence type="predicted"/>
<evidence type="ECO:0000256" key="8">
    <source>
        <dbReference type="ARBA" id="ARBA00023065"/>
    </source>
</evidence>
<dbReference type="InterPro" id="IPR039426">
    <property type="entry name" value="TonB-dep_rcpt-like"/>
</dbReference>
<evidence type="ECO:0000256" key="3">
    <source>
        <dbReference type="ARBA" id="ARBA00022452"/>
    </source>
</evidence>
<comment type="caution">
    <text evidence="13">The sequence shown here is derived from an EMBL/GenBank/DDBJ whole genome shotgun (WGS) entry which is preliminary data.</text>
</comment>
<accession>A0A261WL13</accession>
<keyword evidence="13" id="KW-0675">Receptor</keyword>
<dbReference type="PANTHER" id="PTHR32552">
    <property type="entry name" value="FERRICHROME IRON RECEPTOR-RELATED"/>
    <property type="match status" value="1"/>
</dbReference>
<dbReference type="PANTHER" id="PTHR32552:SF89">
    <property type="entry name" value="CATECHOLATE SIDEROPHORE RECEPTOR FIU"/>
    <property type="match status" value="1"/>
</dbReference>
<dbReference type="AlphaFoldDB" id="A0A261WL13"/>
<feature type="non-terminal residue" evidence="13">
    <location>
        <position position="190"/>
    </location>
</feature>
<organism evidence="13 14">
    <name type="scientific">Pseudomonas avellanae</name>
    <dbReference type="NCBI Taxonomy" id="46257"/>
    <lineage>
        <taxon>Bacteria</taxon>
        <taxon>Pseudomonadati</taxon>
        <taxon>Pseudomonadota</taxon>
        <taxon>Gammaproteobacteria</taxon>
        <taxon>Pseudomonadales</taxon>
        <taxon>Pseudomonadaceae</taxon>
        <taxon>Pseudomonas</taxon>
    </lineage>
</organism>
<evidence type="ECO:0000256" key="9">
    <source>
        <dbReference type="ARBA" id="ARBA00023077"/>
    </source>
</evidence>
<evidence type="ECO:0000256" key="2">
    <source>
        <dbReference type="ARBA" id="ARBA00022448"/>
    </source>
</evidence>
<keyword evidence="10" id="KW-0472">Membrane</keyword>
<evidence type="ECO:0000256" key="6">
    <source>
        <dbReference type="ARBA" id="ARBA00022729"/>
    </source>
</evidence>
<evidence type="ECO:0000256" key="4">
    <source>
        <dbReference type="ARBA" id="ARBA00022496"/>
    </source>
</evidence>
<evidence type="ECO:0000256" key="1">
    <source>
        <dbReference type="ARBA" id="ARBA00004571"/>
    </source>
</evidence>
<keyword evidence="6" id="KW-0732">Signal</keyword>
<evidence type="ECO:0000256" key="11">
    <source>
        <dbReference type="ARBA" id="ARBA00023237"/>
    </source>
</evidence>
<feature type="domain" description="TonB-dependent receptor-like beta-barrel" evidence="12">
    <location>
        <begin position="14"/>
        <end position="188"/>
    </location>
</feature>
<keyword evidence="4" id="KW-0410">Iron transport</keyword>
<dbReference type="EMBL" id="NKQU01000436">
    <property type="protein sequence ID" value="OZI86672.1"/>
    <property type="molecule type" value="Genomic_DNA"/>
</dbReference>
<evidence type="ECO:0000313" key="14">
    <source>
        <dbReference type="Proteomes" id="UP000217163"/>
    </source>
</evidence>
<dbReference type="GO" id="GO:0015344">
    <property type="term" value="F:siderophore uptake transmembrane transporter activity"/>
    <property type="evidence" value="ECO:0007669"/>
    <property type="project" value="TreeGrafter"/>
</dbReference>
<reference evidence="14" key="1">
    <citation type="journal article" date="2016" name="Sci. Rep.">
        <title>Genome analysis of the kiwifruit canker pathogen Pseudomonas syringae pv. actinidiae biovar 5.</title>
        <authorList>
            <person name="Fujikawa T."/>
            <person name="Sawada H."/>
        </authorList>
    </citation>
    <scope>NUCLEOTIDE SEQUENCE [LARGE SCALE GENOMIC DNA]</scope>
    <source>
        <strain evidence="14">MAFF 212061</strain>
    </source>
</reference>
<keyword evidence="3" id="KW-1134">Transmembrane beta strand</keyword>
<dbReference type="Gene3D" id="2.40.170.20">
    <property type="entry name" value="TonB-dependent receptor, beta-barrel domain"/>
    <property type="match status" value="1"/>
</dbReference>
<keyword evidence="2" id="KW-0813">Transport</keyword>
<dbReference type="GO" id="GO:0009279">
    <property type="term" value="C:cell outer membrane"/>
    <property type="evidence" value="ECO:0007669"/>
    <property type="project" value="UniProtKB-SubCell"/>
</dbReference>
<keyword evidence="9" id="KW-0798">TonB box</keyword>
<evidence type="ECO:0000256" key="7">
    <source>
        <dbReference type="ARBA" id="ARBA00023004"/>
    </source>
</evidence>